<dbReference type="Pfam" id="PF21047">
    <property type="entry name" value="HEAT_Maestro"/>
    <property type="match status" value="1"/>
</dbReference>
<protein>
    <submittedName>
        <fullName evidence="5">Uncharacterized protein</fullName>
    </submittedName>
</protein>
<proteinExistence type="predicted"/>
<sequence>MLEGGSGLCSQGRSLPQSGLGQTPSLPSRSEIVFPTASQTCSLWDAAKEKELEKCKEDIQDADADRVFCASSRIAKVVCMEFDCDEVVSLIQKLCENIGALDLPHDKAAVTWIGTFLQMRARELEDKLWEVWLTVAQNVPFARTMLHSLMGRLQSRFTPRVNATSKADIWRLAAVDPLMTLCTIHLLLEKLDRGDKLRDLFPDLIYTLLLQLSSSLRPKAASPVLKTWRLVHTGTLPEEMNLERITIKSMQLLLKRINNERLLHALEEQSVWALLEDSLTFLEGVGLLARLCMQNMESYRLRLSELVLRGMASEVLSCRVSSTAVCVEFMSHPILYQQKLLRPAVMMLEKGAEQEEDEALRVLSLRALGNMALGAPKKVKQYRKLLLEQCLGSLRGPASSSVTVEGMETLTKILAELREGDMGSSFEAVSELCRVFFDSESELLRLKAFVLFGKLAKMVGISKQRFFKGEVKRAWVPLLLHCQDPCSSTAHGQLPGAVE</sequence>
<comment type="caution">
    <text evidence="5">The sequence shown here is derived from an EMBL/GenBank/DDBJ whole genome shotgun (WGS) entry which is preliminary data.</text>
</comment>
<dbReference type="Pfam" id="PF23227">
    <property type="entry name" value="HEAT_MROH2B_C"/>
    <property type="match status" value="1"/>
</dbReference>
<feature type="domain" description="Maestro-like HEAT-repeats" evidence="3">
    <location>
        <begin position="38"/>
        <end position="130"/>
    </location>
</feature>
<name>A0A5E4AVE2_MARMO</name>
<dbReference type="Proteomes" id="UP000335636">
    <property type="component" value="Unassembled WGS sequence"/>
</dbReference>
<dbReference type="PANTHER" id="PTHR23120">
    <property type="entry name" value="MAESTRO-RELATED HEAT DOMAIN-CONTAINING"/>
    <property type="match status" value="1"/>
</dbReference>
<dbReference type="Gene3D" id="1.25.10.10">
    <property type="entry name" value="Leucine-rich Repeat Variant"/>
    <property type="match status" value="1"/>
</dbReference>
<feature type="region of interest" description="Disordered" evidence="2">
    <location>
        <begin position="1"/>
        <end position="29"/>
    </location>
</feature>
<dbReference type="InterPro" id="IPR045206">
    <property type="entry name" value="Maestro_heat-like_prot"/>
</dbReference>
<evidence type="ECO:0000256" key="2">
    <source>
        <dbReference type="SAM" id="MobiDB-lite"/>
    </source>
</evidence>
<organism evidence="5 6">
    <name type="scientific">Marmota monax</name>
    <name type="common">Woodchuck</name>
    <dbReference type="NCBI Taxonomy" id="9995"/>
    <lineage>
        <taxon>Eukaryota</taxon>
        <taxon>Metazoa</taxon>
        <taxon>Chordata</taxon>
        <taxon>Craniata</taxon>
        <taxon>Vertebrata</taxon>
        <taxon>Euteleostomi</taxon>
        <taxon>Mammalia</taxon>
        <taxon>Eutheria</taxon>
        <taxon>Euarchontoglires</taxon>
        <taxon>Glires</taxon>
        <taxon>Rodentia</taxon>
        <taxon>Sciuromorpha</taxon>
        <taxon>Sciuridae</taxon>
        <taxon>Xerinae</taxon>
        <taxon>Marmotini</taxon>
        <taxon>Marmota</taxon>
    </lineage>
</organism>
<evidence type="ECO:0000259" key="4">
    <source>
        <dbReference type="Pfam" id="PF23227"/>
    </source>
</evidence>
<feature type="domain" description="Maestro/Maestro-like HEAT-repeats" evidence="4">
    <location>
        <begin position="347"/>
        <end position="488"/>
    </location>
</feature>
<dbReference type="AlphaFoldDB" id="A0A5E4AVE2"/>
<evidence type="ECO:0000256" key="1">
    <source>
        <dbReference type="ARBA" id="ARBA00022737"/>
    </source>
</evidence>
<feature type="compositionally biased region" description="Polar residues" evidence="2">
    <location>
        <begin position="8"/>
        <end position="28"/>
    </location>
</feature>
<dbReference type="EMBL" id="CABDUW010000153">
    <property type="protein sequence ID" value="VTJ60691.1"/>
    <property type="molecule type" value="Genomic_DNA"/>
</dbReference>
<dbReference type="PANTHER" id="PTHR23120:SF14">
    <property type="entry name" value="MAESTRO HEAT-LIKE REPEAT-CONTAINING PROTEIN FAMILY MEMBER 2A"/>
    <property type="match status" value="1"/>
</dbReference>
<keyword evidence="1" id="KW-0677">Repeat</keyword>
<dbReference type="InterPro" id="IPR048465">
    <property type="entry name" value="Maestro-like_HEAT"/>
</dbReference>
<evidence type="ECO:0000313" key="6">
    <source>
        <dbReference type="Proteomes" id="UP000335636"/>
    </source>
</evidence>
<reference evidence="5" key="1">
    <citation type="submission" date="2019-04" db="EMBL/GenBank/DDBJ databases">
        <authorList>
            <person name="Alioto T."/>
            <person name="Alioto T."/>
        </authorList>
    </citation>
    <scope>NUCLEOTIDE SEQUENCE [LARGE SCALE GENOMIC DNA]</scope>
</reference>
<dbReference type="InterPro" id="IPR055406">
    <property type="entry name" value="HEAT_Maestro"/>
</dbReference>
<gene>
    <name evidence="5" type="ORF">MONAX_5E022322</name>
</gene>
<dbReference type="InterPro" id="IPR016024">
    <property type="entry name" value="ARM-type_fold"/>
</dbReference>
<dbReference type="GO" id="GO:0005737">
    <property type="term" value="C:cytoplasm"/>
    <property type="evidence" value="ECO:0007669"/>
    <property type="project" value="TreeGrafter"/>
</dbReference>
<dbReference type="InterPro" id="IPR011989">
    <property type="entry name" value="ARM-like"/>
</dbReference>
<dbReference type="SUPFAM" id="SSF48371">
    <property type="entry name" value="ARM repeat"/>
    <property type="match status" value="1"/>
</dbReference>
<accession>A0A5E4AVE2</accession>
<keyword evidence="6" id="KW-1185">Reference proteome</keyword>
<evidence type="ECO:0000259" key="3">
    <source>
        <dbReference type="Pfam" id="PF21047"/>
    </source>
</evidence>
<evidence type="ECO:0000313" key="5">
    <source>
        <dbReference type="EMBL" id="VTJ60691.1"/>
    </source>
</evidence>